<dbReference type="PANTHER" id="PTHR43235:SF1">
    <property type="entry name" value="GLUTAMINE AMIDOTRANSFERASE PB2B2.05-RELATED"/>
    <property type="match status" value="1"/>
</dbReference>
<dbReference type="PROSITE" id="PS51273">
    <property type="entry name" value="GATASE_TYPE_1"/>
    <property type="match status" value="1"/>
</dbReference>
<dbReference type="Gene3D" id="3.40.50.880">
    <property type="match status" value="1"/>
</dbReference>
<dbReference type="GO" id="GO:0033969">
    <property type="term" value="F:gamma-glutamyl-gamma-aminobutyrate hydrolase activity"/>
    <property type="evidence" value="ECO:0007669"/>
    <property type="project" value="TreeGrafter"/>
</dbReference>
<dbReference type="CDD" id="cd01745">
    <property type="entry name" value="GATase1_2"/>
    <property type="match status" value="1"/>
</dbReference>
<dbReference type="Pfam" id="PF07722">
    <property type="entry name" value="Peptidase_C26"/>
    <property type="match status" value="1"/>
</dbReference>
<protein>
    <submittedName>
        <fullName evidence="1">Glutamine amidotransferase</fullName>
        <ecNumber evidence="1">2.4.2.-</ecNumber>
    </submittedName>
</protein>
<keyword evidence="1" id="KW-0808">Transferase</keyword>
<accession>A0A345VKD8</accession>
<evidence type="ECO:0000313" key="2">
    <source>
        <dbReference type="Proteomes" id="UP000255411"/>
    </source>
</evidence>
<evidence type="ECO:0000313" key="1">
    <source>
        <dbReference type="EMBL" id="AXJ13190.1"/>
    </source>
</evidence>
<dbReference type="AlphaFoldDB" id="A0A345VKD8"/>
<dbReference type="GO" id="GO:0005829">
    <property type="term" value="C:cytosol"/>
    <property type="evidence" value="ECO:0007669"/>
    <property type="project" value="TreeGrafter"/>
</dbReference>
<dbReference type="RefSeq" id="WP_115130331.1">
    <property type="nucleotide sequence ID" value="NZ_CP022601.1"/>
</dbReference>
<dbReference type="EC" id="2.4.2.-" evidence="1"/>
<dbReference type="InterPro" id="IPR011697">
    <property type="entry name" value="Peptidase_C26"/>
</dbReference>
<dbReference type="Proteomes" id="UP000255411">
    <property type="component" value="Chromosome"/>
</dbReference>
<dbReference type="GO" id="GO:0016757">
    <property type="term" value="F:glycosyltransferase activity"/>
    <property type="evidence" value="ECO:0007669"/>
    <property type="project" value="UniProtKB-KW"/>
</dbReference>
<dbReference type="InterPro" id="IPR044668">
    <property type="entry name" value="PuuD-like"/>
</dbReference>
<sequence length="232" mass="26149">MTKQPNIGIAGNRRVNPENGLLRDYVPHGFVEGVKRAGGLPLILPISDTDTARQYISMVDKLILPGGQNVNPALYGQENQAKNNDDFFEERDLFEISLLAEALKQQKPIFTVCRGTQLMNVALGGSLHQDIENHWQDDPADYLTQEMLVKKGTPLRAIYGERNTINSFHHQSIDHLASELEVIAQDPKDGTIEAVQYKHQKVPYLGVQWHPELLINSRPIDQSLFDFVVNEL</sequence>
<reference evidence="1 2" key="1">
    <citation type="submission" date="2017-07" db="EMBL/GenBank/DDBJ databases">
        <title>Streptococcus pluranimalium as cause of bovine abortion.</title>
        <authorList>
            <person name="Rodriguez Campos S."/>
            <person name="Gobeli Brawand S."/>
            <person name="Brodard I."/>
            <person name="Rychener L."/>
            <person name="Perreten V."/>
        </authorList>
    </citation>
    <scope>NUCLEOTIDE SEQUENCE [LARGE SCALE GENOMIC DNA]</scope>
    <source>
        <strain evidence="1 2">14A0014</strain>
    </source>
</reference>
<dbReference type="InterPro" id="IPR029062">
    <property type="entry name" value="Class_I_gatase-like"/>
</dbReference>
<organism evidence="1 2">
    <name type="scientific">Streptococcus pluranimalium</name>
    <dbReference type="NCBI Taxonomy" id="82348"/>
    <lineage>
        <taxon>Bacteria</taxon>
        <taxon>Bacillati</taxon>
        <taxon>Bacillota</taxon>
        <taxon>Bacilli</taxon>
        <taxon>Lactobacillales</taxon>
        <taxon>Streptococcaceae</taxon>
        <taxon>Streptococcus</taxon>
    </lineage>
</organism>
<dbReference type="PANTHER" id="PTHR43235">
    <property type="entry name" value="GLUTAMINE AMIDOTRANSFERASE PB2B2.05-RELATED"/>
    <property type="match status" value="1"/>
</dbReference>
<proteinExistence type="predicted"/>
<keyword evidence="1" id="KW-0328">Glycosyltransferase</keyword>
<gene>
    <name evidence="1" type="ORF">Sp14A_12770</name>
</gene>
<dbReference type="EMBL" id="CP022601">
    <property type="protein sequence ID" value="AXJ13190.1"/>
    <property type="molecule type" value="Genomic_DNA"/>
</dbReference>
<name>A0A345VKD8_9STRE</name>
<dbReference type="GO" id="GO:0006598">
    <property type="term" value="P:polyamine catabolic process"/>
    <property type="evidence" value="ECO:0007669"/>
    <property type="project" value="TreeGrafter"/>
</dbReference>
<keyword evidence="1" id="KW-0315">Glutamine amidotransferase</keyword>
<dbReference type="SUPFAM" id="SSF52317">
    <property type="entry name" value="Class I glutamine amidotransferase-like"/>
    <property type="match status" value="1"/>
</dbReference>